<dbReference type="SUPFAM" id="SSF46955">
    <property type="entry name" value="Putative DNA-binding domain"/>
    <property type="match status" value="1"/>
</dbReference>
<evidence type="ECO:0000259" key="8">
    <source>
        <dbReference type="PROSITE" id="PS50937"/>
    </source>
</evidence>
<dbReference type="GO" id="GO:0005507">
    <property type="term" value="F:copper ion binding"/>
    <property type="evidence" value="ECO:0007669"/>
    <property type="project" value="InterPro"/>
</dbReference>
<evidence type="ECO:0000313" key="10">
    <source>
        <dbReference type="Proteomes" id="UP000285530"/>
    </source>
</evidence>
<dbReference type="PROSITE" id="PS00552">
    <property type="entry name" value="HTH_MERR_1"/>
    <property type="match status" value="1"/>
</dbReference>
<dbReference type="OrthoDB" id="9802944at2"/>
<evidence type="ECO:0000256" key="7">
    <source>
        <dbReference type="SAM" id="MobiDB-lite"/>
    </source>
</evidence>
<keyword evidence="10" id="KW-1185">Reference proteome</keyword>
<dbReference type="PANTHER" id="PTHR30204">
    <property type="entry name" value="REDOX-CYCLING DRUG-SENSING TRANSCRIPTIONAL ACTIVATOR SOXR"/>
    <property type="match status" value="1"/>
</dbReference>
<dbReference type="GO" id="GO:0003677">
    <property type="term" value="F:DNA binding"/>
    <property type="evidence" value="ECO:0007669"/>
    <property type="project" value="UniProtKB-KW"/>
</dbReference>
<evidence type="ECO:0000256" key="6">
    <source>
        <dbReference type="SAM" id="Coils"/>
    </source>
</evidence>
<dbReference type="InterPro" id="IPR009061">
    <property type="entry name" value="DNA-bd_dom_put_sf"/>
</dbReference>
<feature type="domain" description="HTH merR-type" evidence="8">
    <location>
        <begin position="1"/>
        <end position="69"/>
    </location>
</feature>
<protein>
    <submittedName>
        <fullName evidence="9">Cu(I)-responsive transcriptional regulator</fullName>
    </submittedName>
</protein>
<name>A0A418ZPB5_9RHOB</name>
<comment type="subcellular location">
    <subcellularLocation>
        <location evidence="1">Cytoplasm</location>
    </subcellularLocation>
</comment>
<dbReference type="InterPro" id="IPR011789">
    <property type="entry name" value="CueR"/>
</dbReference>
<keyword evidence="2" id="KW-0963">Cytoplasm</keyword>
<keyword evidence="4" id="KW-0238">DNA-binding</keyword>
<dbReference type="Pfam" id="PF13411">
    <property type="entry name" value="MerR_1"/>
    <property type="match status" value="1"/>
</dbReference>
<keyword evidence="5" id="KW-0804">Transcription</keyword>
<dbReference type="Gene3D" id="1.10.1660.10">
    <property type="match status" value="1"/>
</dbReference>
<gene>
    <name evidence="9" type="primary">cueR</name>
    <name evidence="9" type="ORF">D3P06_18790</name>
</gene>
<dbReference type="PRINTS" id="PR00040">
    <property type="entry name" value="HTHMERR"/>
</dbReference>
<keyword evidence="3" id="KW-0805">Transcription regulation</keyword>
<dbReference type="GO" id="GO:0003700">
    <property type="term" value="F:DNA-binding transcription factor activity"/>
    <property type="evidence" value="ECO:0007669"/>
    <property type="project" value="InterPro"/>
</dbReference>
<evidence type="ECO:0000313" key="9">
    <source>
        <dbReference type="EMBL" id="RJK93608.1"/>
    </source>
</evidence>
<feature type="coiled-coil region" evidence="6">
    <location>
        <begin position="81"/>
        <end position="108"/>
    </location>
</feature>
<dbReference type="PROSITE" id="PS50937">
    <property type="entry name" value="HTH_MERR_2"/>
    <property type="match status" value="1"/>
</dbReference>
<evidence type="ECO:0000256" key="4">
    <source>
        <dbReference type="ARBA" id="ARBA00023125"/>
    </source>
</evidence>
<accession>A0A418ZPB5</accession>
<dbReference type="CDD" id="cd01108">
    <property type="entry name" value="HTH_CueR"/>
    <property type="match status" value="1"/>
</dbReference>
<comment type="caution">
    <text evidence="9">The sequence shown here is derived from an EMBL/GenBank/DDBJ whole genome shotgun (WGS) entry which is preliminary data.</text>
</comment>
<evidence type="ECO:0000256" key="2">
    <source>
        <dbReference type="ARBA" id="ARBA00022490"/>
    </source>
</evidence>
<feature type="region of interest" description="Disordered" evidence="7">
    <location>
        <begin position="131"/>
        <end position="153"/>
    </location>
</feature>
<organism evidence="9 10">
    <name type="scientific">Paracoccus aestuarii</name>
    <dbReference type="NCBI Taxonomy" id="453842"/>
    <lineage>
        <taxon>Bacteria</taxon>
        <taxon>Pseudomonadati</taxon>
        <taxon>Pseudomonadota</taxon>
        <taxon>Alphaproteobacteria</taxon>
        <taxon>Rhodobacterales</taxon>
        <taxon>Paracoccaceae</taxon>
        <taxon>Paracoccus</taxon>
    </lineage>
</organism>
<dbReference type="EMBL" id="QZEV01000207">
    <property type="protein sequence ID" value="RJK93608.1"/>
    <property type="molecule type" value="Genomic_DNA"/>
</dbReference>
<reference evidence="9 10" key="1">
    <citation type="submission" date="2018-09" db="EMBL/GenBank/DDBJ databases">
        <title>Paracoccus onubensis nov. sp. a moderate halophilic bacterium isolated from Gruta de las Maravillas (Aracena, Spain).</title>
        <authorList>
            <person name="Jurado V."/>
            <person name="Gutierrez-Patricio S."/>
            <person name="Gonzalez-Pimentel J.L."/>
            <person name="Laiz L."/>
            <person name="Saiz-Jimenez C."/>
        </authorList>
    </citation>
    <scope>NUCLEOTIDE SEQUENCE [LARGE SCALE GENOMIC DNA]</scope>
    <source>
        <strain evidence="9 10">DSM 19484</strain>
    </source>
</reference>
<dbReference type="InterPro" id="IPR047057">
    <property type="entry name" value="MerR_fam"/>
</dbReference>
<keyword evidence="6" id="KW-0175">Coiled coil</keyword>
<dbReference type="GO" id="GO:0045893">
    <property type="term" value="P:positive regulation of DNA-templated transcription"/>
    <property type="evidence" value="ECO:0007669"/>
    <property type="project" value="InterPro"/>
</dbReference>
<proteinExistence type="predicted"/>
<sequence length="153" mass="17098">MNIGDASSRSGVSAKMIRYYEQIGLIPPARRTASGYRDYAEADIHMLRFIARARDLGFPVAEITDLLDLWCDTGRRSADVKALAQARVRDLRQKIAHLQEMAETLEDLARSCAGNDRPECPILRNLEAATSPAPDDCGHHARNRTHPKERITS</sequence>
<dbReference type="GO" id="GO:0005737">
    <property type="term" value="C:cytoplasm"/>
    <property type="evidence" value="ECO:0007669"/>
    <property type="project" value="UniProtKB-SubCell"/>
</dbReference>
<dbReference type="SMART" id="SM00422">
    <property type="entry name" value="HTH_MERR"/>
    <property type="match status" value="1"/>
</dbReference>
<dbReference type="AlphaFoldDB" id="A0A418ZPB5"/>
<dbReference type="InterPro" id="IPR000551">
    <property type="entry name" value="MerR-type_HTH_dom"/>
</dbReference>
<dbReference type="RefSeq" id="WP_119887918.1">
    <property type="nucleotide sequence ID" value="NZ_QZEV01000207.1"/>
</dbReference>
<dbReference type="Proteomes" id="UP000285530">
    <property type="component" value="Unassembled WGS sequence"/>
</dbReference>
<evidence type="ECO:0000256" key="5">
    <source>
        <dbReference type="ARBA" id="ARBA00023163"/>
    </source>
</evidence>
<evidence type="ECO:0000256" key="1">
    <source>
        <dbReference type="ARBA" id="ARBA00004496"/>
    </source>
</evidence>
<dbReference type="PANTHER" id="PTHR30204:SF94">
    <property type="entry name" value="HEAVY METAL-DEPENDENT TRANSCRIPTIONAL REGULATOR HI_0293-RELATED"/>
    <property type="match status" value="1"/>
</dbReference>
<evidence type="ECO:0000256" key="3">
    <source>
        <dbReference type="ARBA" id="ARBA00023015"/>
    </source>
</evidence>
<dbReference type="NCBIfam" id="TIGR02044">
    <property type="entry name" value="CueR"/>
    <property type="match status" value="1"/>
</dbReference>